<dbReference type="GeneID" id="68119717"/>
<dbReference type="InterPro" id="IPR029058">
    <property type="entry name" value="AB_hydrolase_fold"/>
</dbReference>
<dbReference type="VEuPathDB" id="AmoebaDB:NF0045970"/>
<feature type="signal peptide" evidence="1">
    <location>
        <begin position="1"/>
        <end position="27"/>
    </location>
</feature>
<dbReference type="EMBL" id="VFQX01000014">
    <property type="protein sequence ID" value="KAF0981392.1"/>
    <property type="molecule type" value="Genomic_DNA"/>
</dbReference>
<dbReference type="AlphaFoldDB" id="A0A6A5C3S0"/>
<feature type="chain" id="PRO_5025331557" description="DUF676 domain-containing protein" evidence="1">
    <location>
        <begin position="28"/>
        <end position="604"/>
    </location>
</feature>
<accession>A0A6A5C3S0</accession>
<evidence type="ECO:0000313" key="3">
    <source>
        <dbReference type="Proteomes" id="UP000444721"/>
    </source>
</evidence>
<keyword evidence="3" id="KW-1185">Reference proteome</keyword>
<reference evidence="2 3" key="1">
    <citation type="journal article" date="2019" name="Sci. Rep.">
        <title>Nanopore sequencing improves the draft genome of the human pathogenic amoeba Naegleria fowleri.</title>
        <authorList>
            <person name="Liechti N."/>
            <person name="Schurch N."/>
            <person name="Bruggmann R."/>
            <person name="Wittwer M."/>
        </authorList>
    </citation>
    <scope>NUCLEOTIDE SEQUENCE [LARGE SCALE GENOMIC DNA]</scope>
    <source>
        <strain evidence="2 3">ATCC 30894</strain>
    </source>
</reference>
<dbReference type="RefSeq" id="XP_044566105.1">
    <property type="nucleotide sequence ID" value="XM_044703029.1"/>
</dbReference>
<evidence type="ECO:0000313" key="2">
    <source>
        <dbReference type="EMBL" id="KAF0981392.1"/>
    </source>
</evidence>
<dbReference type="OMA" id="FCMASIT"/>
<evidence type="ECO:0008006" key="4">
    <source>
        <dbReference type="Google" id="ProtNLM"/>
    </source>
</evidence>
<organism evidence="2 3">
    <name type="scientific">Naegleria fowleri</name>
    <name type="common">Brain eating amoeba</name>
    <dbReference type="NCBI Taxonomy" id="5763"/>
    <lineage>
        <taxon>Eukaryota</taxon>
        <taxon>Discoba</taxon>
        <taxon>Heterolobosea</taxon>
        <taxon>Tetramitia</taxon>
        <taxon>Eutetramitia</taxon>
        <taxon>Vahlkampfiidae</taxon>
        <taxon>Naegleria</taxon>
    </lineage>
</organism>
<dbReference type="VEuPathDB" id="AmoebaDB:NfTy_038730"/>
<dbReference type="SUPFAM" id="SSF53474">
    <property type="entry name" value="alpha/beta-Hydrolases"/>
    <property type="match status" value="1"/>
</dbReference>
<proteinExistence type="predicted"/>
<protein>
    <recommendedName>
        <fullName evidence="4">DUF676 domain-containing protein</fullName>
    </recommendedName>
</protein>
<comment type="caution">
    <text evidence="2">The sequence shown here is derived from an EMBL/GenBank/DDBJ whole genome shotgun (WGS) entry which is preliminary data.</text>
</comment>
<evidence type="ECO:0000256" key="1">
    <source>
        <dbReference type="SAM" id="SignalP"/>
    </source>
</evidence>
<dbReference type="VEuPathDB" id="AmoebaDB:FDP41_012502"/>
<name>A0A6A5C3S0_NAEFO</name>
<sequence length="604" mass="67299">MSVPNVFISCCLMTVLLSLILMMSVSAEQPSLNIRGSTPIISAPQTSTLKQLFSQYWSPINPNSQPRSEDMKGFEFVLTERTGQRKSYKGVLQIHASNTPQWVQADVYDGQLTYHLNIMRNAATFKVIQHTSKFCFTLNFIPRNNSLLSKVAQFATSLLEGQQTTYRFSPNSIKYDALVNQVCNNSSLKMDAFILGDDGFVSCAPAVSSTSVSVNPQIFITRNVLIRVTKQISGKFKQLAKRCLSLDIFDRQLAATLGDRYFAELLQDTFDNRQSLTSSLLRPTFWFETSTEACSLPYMADPSKCNSLNTPTGSKVCIFIHGAGGMKDQDPKYNSFKDYWGDIEQWTPQCSKRVFAVRNTRDVGWDDKNLQKYYCDLARKESGLNVTINGVPQLKNVILFTHSQGGLVISAALKNKLCSIDGFSSSWYSVSTPFQGSGVVSKLIKYCSAYKGPFNPLSKDYVFGYLATKYGYCNQKTGLPYPGYMSLAPNYVAKDGTTTATLYTVQLSRTLKPEGRMCGTSPIGIISKYSFILTLLSESTNIANPNDGMVEQSSCTSLCTQTYNALYTSKFYLANLNHADTSCRNGNGWFSRSKQPCLYYKGKL</sequence>
<keyword evidence="1" id="KW-0732">Signal</keyword>
<dbReference type="Gene3D" id="3.40.50.1820">
    <property type="entry name" value="alpha/beta hydrolase"/>
    <property type="match status" value="1"/>
</dbReference>
<dbReference type="OrthoDB" id="155775at2759"/>
<dbReference type="Proteomes" id="UP000444721">
    <property type="component" value="Unassembled WGS sequence"/>
</dbReference>
<gene>
    <name evidence="2" type="ORF">FDP41_012502</name>
</gene>